<organism evidence="8 9">
    <name type="scientific">Thanatephorus cucumeris (strain AG1-IA)</name>
    <name type="common">Rice sheath blight fungus</name>
    <name type="synonym">Rhizoctonia solani</name>
    <dbReference type="NCBI Taxonomy" id="983506"/>
    <lineage>
        <taxon>Eukaryota</taxon>
        <taxon>Fungi</taxon>
        <taxon>Dikarya</taxon>
        <taxon>Basidiomycota</taxon>
        <taxon>Agaricomycotina</taxon>
        <taxon>Agaricomycetes</taxon>
        <taxon>Cantharellales</taxon>
        <taxon>Ceratobasidiaceae</taxon>
        <taxon>Rhizoctonia</taxon>
        <taxon>Rhizoctonia solani AG-1</taxon>
    </lineage>
</organism>
<evidence type="ECO:0000256" key="3">
    <source>
        <dbReference type="ARBA" id="ARBA00022833"/>
    </source>
</evidence>
<dbReference type="PANTHER" id="PTHR42813">
    <property type="entry name" value="ZINC-TYPE ALCOHOL DEHYDROGENASE-LIKE"/>
    <property type="match status" value="1"/>
</dbReference>
<keyword evidence="4" id="KW-0560">Oxidoreductase</keyword>
<evidence type="ECO:0000259" key="7">
    <source>
        <dbReference type="Pfam" id="PF08240"/>
    </source>
</evidence>
<dbReference type="PROSITE" id="PS00059">
    <property type="entry name" value="ADH_ZINC"/>
    <property type="match status" value="2"/>
</dbReference>
<keyword evidence="9" id="KW-1185">Reference proteome</keyword>
<evidence type="ECO:0000256" key="5">
    <source>
        <dbReference type="RuleBase" id="RU361277"/>
    </source>
</evidence>
<dbReference type="AlphaFoldDB" id="L8WRB5"/>
<gene>
    <name evidence="8" type="ORF">AG1IA_07067</name>
</gene>
<evidence type="ECO:0000313" key="9">
    <source>
        <dbReference type="Proteomes" id="UP000011668"/>
    </source>
</evidence>
<feature type="domain" description="Alcohol dehydrogenase-like C-terminal" evidence="6">
    <location>
        <begin position="645"/>
        <end position="706"/>
    </location>
</feature>
<dbReference type="Gene3D" id="3.90.180.10">
    <property type="entry name" value="Medium-chain alcohol dehydrogenases, catalytic domain"/>
    <property type="match status" value="2"/>
</dbReference>
<proteinExistence type="inferred from homology"/>
<keyword evidence="3 5" id="KW-0862">Zinc</keyword>
<dbReference type="GO" id="GO:0016491">
    <property type="term" value="F:oxidoreductase activity"/>
    <property type="evidence" value="ECO:0007669"/>
    <property type="project" value="UniProtKB-KW"/>
</dbReference>
<feature type="domain" description="Alcohol dehydrogenase-like C-terminal" evidence="6">
    <location>
        <begin position="209"/>
        <end position="281"/>
    </location>
</feature>
<dbReference type="OrthoDB" id="256333at2759"/>
<dbReference type="InterPro" id="IPR013149">
    <property type="entry name" value="ADH-like_C"/>
</dbReference>
<dbReference type="PANTHER" id="PTHR42813:SF1">
    <property type="entry name" value="DEHYDROGENASE, PUTATIVE (AFU_ORTHOLOGUE AFUA_5G03930)-RELATED"/>
    <property type="match status" value="1"/>
</dbReference>
<dbReference type="HOGENOM" id="CLU_348564_0_0_1"/>
<dbReference type="InterPro" id="IPR002328">
    <property type="entry name" value="ADH_Zn_CS"/>
</dbReference>
<dbReference type="Proteomes" id="UP000011668">
    <property type="component" value="Unassembled WGS sequence"/>
</dbReference>
<comment type="caution">
    <text evidence="8">The sequence shown here is derived from an EMBL/GenBank/DDBJ whole genome shotgun (WGS) entry which is preliminary data.</text>
</comment>
<comment type="similarity">
    <text evidence="5">Belongs to the zinc-containing alcohol dehydrogenase family.</text>
</comment>
<comment type="cofactor">
    <cofactor evidence="1 5">
        <name>Zn(2+)</name>
        <dbReference type="ChEBI" id="CHEBI:29105"/>
    </cofactor>
</comment>
<dbReference type="Gene3D" id="3.40.50.720">
    <property type="entry name" value="NAD(P)-binding Rossmann-like Domain"/>
    <property type="match status" value="2"/>
</dbReference>
<name>L8WRB5_THACA</name>
<dbReference type="Pfam" id="PF00107">
    <property type="entry name" value="ADH_zinc_N"/>
    <property type="match status" value="2"/>
</dbReference>
<dbReference type="Pfam" id="PF08240">
    <property type="entry name" value="ADH_N"/>
    <property type="match status" value="2"/>
</dbReference>
<dbReference type="InterPro" id="IPR013154">
    <property type="entry name" value="ADH-like_N"/>
</dbReference>
<sequence>MGLIDIEVEPSYKARSDGSKMKALAWFGARDVRMVQVPVPDITQPDDVIVKVTGTTICGSDHRLYHGEIRPLQKGDILGHESVGIINRVGENVENLKPGQRVVASFQIACGQCGYCKHKLSRRHRLQNAVYGTRDGGFFGYSHFTGGFPGGQAEYVKDPFGNVNLLPIPDDVPDEKALYLSDVVPTAYHCVVDTGVQEGDIVAVWGLGPIGQYAARWCQIKGAKHVIGIDSHPGRLAFAAGKLGIETVNFKEHTDVPKRLHELVPGGVDVATGTFHEPKTFAHKAQKALMLETDVSETPNEMIKSVRKMGRCGVIADYVGFTNQFNIGAMMEKGIRFIGNGQCDLVTHQVPIEDMAKLYAAFDKRIDGVEKVFVETKFSNPPSKGCPATSRVDEWEITLLKLCKQQPMQSKTYLGVPSSLRYANQVSQHMGLVEVPVEPSYKAREDGSKMKALAWFGSNDVRMTQVPVPDITQPDDVIVKVTGTTICGSDLHLYHGEIVALQKGDILGHEFMGVVDRVGENVKNLKPGQRVVASFQIACGQSRMSARSSITGPDIETNRYSLQNAMYGTRDAGFFGYSHFTGGFPGGQAEYVKVPYGNVNLLPIPDNVTDEQAIYLSDVIPTSYHCIVDTGVKEGDIVAVWGLGPIGQCVARWAQIKGAKRVIGIDSHPQRLAFASEKLGIETLNFKEHSDVPGRLHELVPGGVDVKECLNELRTGTFHEPKTLLHKVQKTLMLETDVSETANEMIKSVRKMGRCGVIAAYSGYTNQFNIGALMEKGVRFIGNGQAPVHLYWEEILNDYIIPGKFDPTL</sequence>
<dbReference type="InterPro" id="IPR011032">
    <property type="entry name" value="GroES-like_sf"/>
</dbReference>
<evidence type="ECO:0000256" key="4">
    <source>
        <dbReference type="ARBA" id="ARBA00023002"/>
    </source>
</evidence>
<dbReference type="STRING" id="983506.L8WRB5"/>
<dbReference type="InterPro" id="IPR036291">
    <property type="entry name" value="NAD(P)-bd_dom_sf"/>
</dbReference>
<evidence type="ECO:0000313" key="8">
    <source>
        <dbReference type="EMBL" id="ELU38909.1"/>
    </source>
</evidence>
<evidence type="ECO:0000256" key="1">
    <source>
        <dbReference type="ARBA" id="ARBA00001947"/>
    </source>
</evidence>
<dbReference type="SUPFAM" id="SSF51735">
    <property type="entry name" value="NAD(P)-binding Rossmann-fold domains"/>
    <property type="match status" value="2"/>
</dbReference>
<keyword evidence="2 5" id="KW-0479">Metal-binding</keyword>
<dbReference type="GO" id="GO:0008270">
    <property type="term" value="F:zinc ion binding"/>
    <property type="evidence" value="ECO:0007669"/>
    <property type="project" value="InterPro"/>
</dbReference>
<accession>L8WRB5</accession>
<evidence type="ECO:0000256" key="2">
    <source>
        <dbReference type="ARBA" id="ARBA00022723"/>
    </source>
</evidence>
<dbReference type="EMBL" id="AFRT01001995">
    <property type="protein sequence ID" value="ELU38909.1"/>
    <property type="molecule type" value="Genomic_DNA"/>
</dbReference>
<protein>
    <submittedName>
        <fullName evidence="8">R,R-butanediol dehydrogenase</fullName>
    </submittedName>
</protein>
<evidence type="ECO:0000259" key="6">
    <source>
        <dbReference type="Pfam" id="PF00107"/>
    </source>
</evidence>
<feature type="domain" description="Alcohol dehydrogenase-like N-terminal" evidence="7">
    <location>
        <begin position="44"/>
        <end position="168"/>
    </location>
</feature>
<reference evidence="8 9" key="1">
    <citation type="journal article" date="2013" name="Nat. Commun.">
        <title>The evolution and pathogenic mechanisms of the rice sheath blight pathogen.</title>
        <authorList>
            <person name="Zheng A."/>
            <person name="Lin R."/>
            <person name="Xu L."/>
            <person name="Qin P."/>
            <person name="Tang C."/>
            <person name="Ai P."/>
            <person name="Zhang D."/>
            <person name="Liu Y."/>
            <person name="Sun Z."/>
            <person name="Feng H."/>
            <person name="Wang Y."/>
            <person name="Chen Y."/>
            <person name="Liang X."/>
            <person name="Fu R."/>
            <person name="Li Q."/>
            <person name="Zhang J."/>
            <person name="Yu X."/>
            <person name="Xie Z."/>
            <person name="Ding L."/>
            <person name="Guan P."/>
            <person name="Tang J."/>
            <person name="Liang Y."/>
            <person name="Wang S."/>
            <person name="Deng Q."/>
            <person name="Li S."/>
            <person name="Zhu J."/>
            <person name="Wang L."/>
            <person name="Liu H."/>
            <person name="Li P."/>
        </authorList>
    </citation>
    <scope>NUCLEOTIDE SEQUENCE [LARGE SCALE GENOMIC DNA]</scope>
    <source>
        <strain evidence="9">AG-1 IA</strain>
    </source>
</reference>
<feature type="domain" description="Alcohol dehydrogenase-like N-terminal" evidence="7">
    <location>
        <begin position="473"/>
        <end position="605"/>
    </location>
</feature>
<dbReference type="SUPFAM" id="SSF50129">
    <property type="entry name" value="GroES-like"/>
    <property type="match status" value="2"/>
</dbReference>